<feature type="transmembrane region" description="Helical" evidence="1">
    <location>
        <begin position="232"/>
        <end position="252"/>
    </location>
</feature>
<feature type="transmembrane region" description="Helical" evidence="1">
    <location>
        <begin position="65"/>
        <end position="85"/>
    </location>
</feature>
<keyword evidence="1" id="KW-1133">Transmembrane helix</keyword>
<organism evidence="2 3">
    <name type="scientific">Leptospira kmetyi</name>
    <dbReference type="NCBI Taxonomy" id="408139"/>
    <lineage>
        <taxon>Bacteria</taxon>
        <taxon>Pseudomonadati</taxon>
        <taxon>Spirochaetota</taxon>
        <taxon>Spirochaetia</taxon>
        <taxon>Leptospirales</taxon>
        <taxon>Leptospiraceae</taxon>
        <taxon>Leptospira</taxon>
    </lineage>
</organism>
<keyword evidence="1" id="KW-0812">Transmembrane</keyword>
<dbReference type="KEGG" id="lkm:EFP84_09350"/>
<reference evidence="2 3" key="1">
    <citation type="submission" date="2018-11" db="EMBL/GenBank/DDBJ databases">
        <title>Complete genome sequence of Leptospira kmetyi isolate LS 001/16 from soil sample associated with a leptospirosis patient in Kelantan.</title>
        <authorList>
            <person name="Muhammad Yusoff F."/>
            <person name="Muhammad Yusoff S."/>
            <person name="Ahmad M.N."/>
            <person name="Yusof N.Y."/>
            <person name="Aziah I."/>
        </authorList>
    </citation>
    <scope>NUCLEOTIDE SEQUENCE [LARGE SCALE GENOMIC DNA]</scope>
    <source>
        <strain evidence="2 3">LS 001/16</strain>
    </source>
</reference>
<name>A0AAD0UMM9_9LEPT</name>
<dbReference type="Proteomes" id="UP000276407">
    <property type="component" value="Chromosome 1"/>
</dbReference>
<evidence type="ECO:0000313" key="3">
    <source>
        <dbReference type="Proteomes" id="UP000276407"/>
    </source>
</evidence>
<feature type="transmembrane region" description="Helical" evidence="1">
    <location>
        <begin position="296"/>
        <end position="316"/>
    </location>
</feature>
<feature type="transmembrane region" description="Helical" evidence="1">
    <location>
        <begin position="130"/>
        <end position="155"/>
    </location>
</feature>
<evidence type="ECO:0000313" key="2">
    <source>
        <dbReference type="EMBL" id="AYV55696.1"/>
    </source>
</evidence>
<dbReference type="AlphaFoldDB" id="A0AAD0UMM9"/>
<feature type="transmembrane region" description="Helical" evidence="1">
    <location>
        <begin position="97"/>
        <end position="118"/>
    </location>
</feature>
<feature type="transmembrane region" description="Helical" evidence="1">
    <location>
        <begin position="30"/>
        <end position="50"/>
    </location>
</feature>
<gene>
    <name evidence="2" type="ORF">EFP84_09350</name>
</gene>
<feature type="transmembrane region" description="Helical" evidence="1">
    <location>
        <begin position="167"/>
        <end position="187"/>
    </location>
</feature>
<keyword evidence="1" id="KW-0472">Membrane</keyword>
<evidence type="ECO:0000256" key="1">
    <source>
        <dbReference type="SAM" id="Phobius"/>
    </source>
</evidence>
<accession>A0AAD0UMM9</accession>
<dbReference type="EMBL" id="CP033614">
    <property type="protein sequence ID" value="AYV55696.1"/>
    <property type="molecule type" value="Genomic_DNA"/>
</dbReference>
<protein>
    <submittedName>
        <fullName evidence="2">Uncharacterized protein</fullName>
    </submittedName>
</protein>
<sequence length="328" mass="35902">MNSGRVKTLLGGTMRILNKVLSVSRTNPSLFWNGIINVISLFVLIPAVFIDERTVTNSPVWLKPIKFAVSIGMYSFTLVWILQFIEGRERTIRNISRVITIMLIVENVAIFGQAYRGVPSHFNITTPLNGFIFSLMGTSISILWIFHVVLAFLLIRQKSENKALMESLRWGMGIAAIGMILGFFMTVPRPEQIEAMKAGILEANGGHTFGANDGGPGLPVLGWSTIAGDMRIPHFVGIHAMQLIPMIALILGSLKISQSISVNVIRNFSIFFTGSILVLAFQALSGESLLRPSIGIGVGLSTCGIGMLFSFLIPLFSKRIYNTSIKGV</sequence>
<feature type="transmembrane region" description="Helical" evidence="1">
    <location>
        <begin position="264"/>
        <end position="284"/>
    </location>
</feature>
<proteinExistence type="predicted"/>